<gene>
    <name evidence="1" type="ORF">CYCCA115_LOCUS8868</name>
</gene>
<proteinExistence type="predicted"/>
<evidence type="ECO:0000313" key="2">
    <source>
        <dbReference type="Proteomes" id="UP001295423"/>
    </source>
</evidence>
<reference evidence="1" key="1">
    <citation type="submission" date="2023-08" db="EMBL/GenBank/DDBJ databases">
        <authorList>
            <person name="Audoor S."/>
            <person name="Bilcke G."/>
        </authorList>
    </citation>
    <scope>NUCLEOTIDE SEQUENCE</scope>
</reference>
<organism evidence="1 2">
    <name type="scientific">Cylindrotheca closterium</name>
    <dbReference type="NCBI Taxonomy" id="2856"/>
    <lineage>
        <taxon>Eukaryota</taxon>
        <taxon>Sar</taxon>
        <taxon>Stramenopiles</taxon>
        <taxon>Ochrophyta</taxon>
        <taxon>Bacillariophyta</taxon>
        <taxon>Bacillariophyceae</taxon>
        <taxon>Bacillariophycidae</taxon>
        <taxon>Bacillariales</taxon>
        <taxon>Bacillariaceae</taxon>
        <taxon>Cylindrotheca</taxon>
    </lineage>
</organism>
<accession>A0AAD2FM38</accession>
<comment type="caution">
    <text evidence="1">The sequence shown here is derived from an EMBL/GenBank/DDBJ whole genome shotgun (WGS) entry which is preliminary data.</text>
</comment>
<protein>
    <submittedName>
        <fullName evidence="1">Uncharacterized protein</fullName>
    </submittedName>
</protein>
<name>A0AAD2FM38_9STRA</name>
<evidence type="ECO:0000313" key="1">
    <source>
        <dbReference type="EMBL" id="CAJ1944399.1"/>
    </source>
</evidence>
<keyword evidence="2" id="KW-1185">Reference proteome</keyword>
<sequence length="140" mass="15541">MSKPNSDSSYGFNLETLGCGGKINKLISAFDFGSRPPPMDKDTDDTYAAQWAANEERKKSFSITDAFQCDPRTCIRSNVRVATKGAEPCDPEVCRQVYYCEICARCPRHCDCTVENDPSICDSAEAKSQADSFKMPKDSR</sequence>
<dbReference type="AlphaFoldDB" id="A0AAD2FM38"/>
<dbReference type="Proteomes" id="UP001295423">
    <property type="component" value="Unassembled WGS sequence"/>
</dbReference>
<dbReference type="EMBL" id="CAKOGP040001224">
    <property type="protein sequence ID" value="CAJ1944399.1"/>
    <property type="molecule type" value="Genomic_DNA"/>
</dbReference>